<dbReference type="AlphaFoldDB" id="A0A9D6Z597"/>
<dbReference type="SMART" id="SM00831">
    <property type="entry name" value="Cation_ATPase_N"/>
    <property type="match status" value="1"/>
</dbReference>
<dbReference type="Pfam" id="PF00689">
    <property type="entry name" value="Cation_ATPase_C"/>
    <property type="match status" value="1"/>
</dbReference>
<dbReference type="SUPFAM" id="SSF81665">
    <property type="entry name" value="Calcium ATPase, transmembrane domain M"/>
    <property type="match status" value="1"/>
</dbReference>
<organism evidence="12 13">
    <name type="scientific">Desulfomonile tiedjei</name>
    <dbReference type="NCBI Taxonomy" id="2358"/>
    <lineage>
        <taxon>Bacteria</taxon>
        <taxon>Pseudomonadati</taxon>
        <taxon>Thermodesulfobacteriota</taxon>
        <taxon>Desulfomonilia</taxon>
        <taxon>Desulfomonilales</taxon>
        <taxon>Desulfomonilaceae</taxon>
        <taxon>Desulfomonile</taxon>
    </lineage>
</organism>
<feature type="domain" description="Cation-transporting P-type ATPase N-terminal" evidence="11">
    <location>
        <begin position="127"/>
        <end position="201"/>
    </location>
</feature>
<feature type="transmembrane region" description="Helical" evidence="10">
    <location>
        <begin position="370"/>
        <end position="387"/>
    </location>
</feature>
<dbReference type="InterPro" id="IPR044492">
    <property type="entry name" value="P_typ_ATPase_HD_dom"/>
</dbReference>
<dbReference type="Proteomes" id="UP000807825">
    <property type="component" value="Unassembled WGS sequence"/>
</dbReference>
<dbReference type="SFLD" id="SFLDG00002">
    <property type="entry name" value="C1.7:_P-type_atpase_like"/>
    <property type="match status" value="1"/>
</dbReference>
<protein>
    <submittedName>
        <fullName evidence="12">Cation-transporting P-type ATPase</fullName>
    </submittedName>
</protein>
<comment type="subcellular location">
    <subcellularLocation>
        <location evidence="1">Membrane</location>
        <topology evidence="1">Multi-pass membrane protein</topology>
    </subcellularLocation>
</comment>
<dbReference type="PRINTS" id="PR00119">
    <property type="entry name" value="CATATPASE"/>
</dbReference>
<dbReference type="Pfam" id="PF00690">
    <property type="entry name" value="Cation_ATPase_N"/>
    <property type="match status" value="1"/>
</dbReference>
<dbReference type="InterPro" id="IPR006068">
    <property type="entry name" value="ATPase_P-typ_cation-transptr_C"/>
</dbReference>
<evidence type="ECO:0000256" key="1">
    <source>
        <dbReference type="ARBA" id="ARBA00004141"/>
    </source>
</evidence>
<dbReference type="InterPro" id="IPR001757">
    <property type="entry name" value="P_typ_ATPase"/>
</dbReference>
<evidence type="ECO:0000313" key="12">
    <source>
        <dbReference type="EMBL" id="MBI5251745.1"/>
    </source>
</evidence>
<dbReference type="InterPro" id="IPR036412">
    <property type="entry name" value="HAD-like_sf"/>
</dbReference>
<keyword evidence="8 10" id="KW-0472">Membrane</keyword>
<gene>
    <name evidence="12" type="ORF">HY912_19810</name>
</gene>
<evidence type="ECO:0000256" key="6">
    <source>
        <dbReference type="ARBA" id="ARBA00022967"/>
    </source>
</evidence>
<evidence type="ECO:0000256" key="2">
    <source>
        <dbReference type="ARBA" id="ARBA00005675"/>
    </source>
</evidence>
<comment type="similarity">
    <text evidence="2">Belongs to the cation transport ATPase (P-type) (TC 3.A.3) family. Type IIA subfamily.</text>
</comment>
<dbReference type="GO" id="GO:0005524">
    <property type="term" value="F:ATP binding"/>
    <property type="evidence" value="ECO:0007669"/>
    <property type="project" value="UniProtKB-KW"/>
</dbReference>
<feature type="transmembrane region" description="Helical" evidence="10">
    <location>
        <begin position="399"/>
        <end position="423"/>
    </location>
</feature>
<evidence type="ECO:0000256" key="3">
    <source>
        <dbReference type="ARBA" id="ARBA00022692"/>
    </source>
</evidence>
<dbReference type="EMBL" id="JACRDE010000517">
    <property type="protein sequence ID" value="MBI5251745.1"/>
    <property type="molecule type" value="Genomic_DNA"/>
</dbReference>
<dbReference type="InterPro" id="IPR023298">
    <property type="entry name" value="ATPase_P-typ_TM_dom_sf"/>
</dbReference>
<evidence type="ECO:0000313" key="13">
    <source>
        <dbReference type="Proteomes" id="UP000807825"/>
    </source>
</evidence>
<evidence type="ECO:0000256" key="10">
    <source>
        <dbReference type="SAM" id="Phobius"/>
    </source>
</evidence>
<dbReference type="NCBIfam" id="TIGR01494">
    <property type="entry name" value="ATPase_P-type"/>
    <property type="match status" value="2"/>
</dbReference>
<dbReference type="SFLD" id="SFLDS00003">
    <property type="entry name" value="Haloacid_Dehalogenase"/>
    <property type="match status" value="1"/>
</dbReference>
<dbReference type="Gene3D" id="1.20.1110.10">
    <property type="entry name" value="Calcium-transporting ATPase, transmembrane domain"/>
    <property type="match status" value="1"/>
</dbReference>
<evidence type="ECO:0000256" key="5">
    <source>
        <dbReference type="ARBA" id="ARBA00022840"/>
    </source>
</evidence>
<comment type="caution">
    <text evidence="12">The sequence shown here is derived from an EMBL/GenBank/DDBJ whole genome shotgun (WGS) entry which is preliminary data.</text>
</comment>
<dbReference type="Pfam" id="PF00122">
    <property type="entry name" value="E1-E2_ATPase"/>
    <property type="match status" value="1"/>
</dbReference>
<dbReference type="PROSITE" id="PS00154">
    <property type="entry name" value="ATPASE_E1_E2"/>
    <property type="match status" value="1"/>
</dbReference>
<dbReference type="Gene3D" id="2.70.150.10">
    <property type="entry name" value="Calcium-transporting ATPase, cytoplasmic transduction domain A"/>
    <property type="match status" value="1"/>
</dbReference>
<dbReference type="PANTHER" id="PTHR43294">
    <property type="entry name" value="SODIUM/POTASSIUM-TRANSPORTING ATPASE SUBUNIT ALPHA"/>
    <property type="match status" value="1"/>
</dbReference>
<accession>A0A9D6Z597</accession>
<keyword evidence="7 10" id="KW-1133">Transmembrane helix</keyword>
<dbReference type="InterPro" id="IPR023299">
    <property type="entry name" value="ATPase_P-typ_cyto_dom_N"/>
</dbReference>
<keyword evidence="4" id="KW-0547">Nucleotide-binding</keyword>
<dbReference type="GO" id="GO:1902600">
    <property type="term" value="P:proton transmembrane transport"/>
    <property type="evidence" value="ECO:0007669"/>
    <property type="project" value="TreeGrafter"/>
</dbReference>
<keyword evidence="3 10" id="KW-0812">Transmembrane</keyword>
<dbReference type="GO" id="GO:0005391">
    <property type="term" value="F:P-type sodium:potassium-exchanging transporter activity"/>
    <property type="evidence" value="ECO:0007669"/>
    <property type="project" value="TreeGrafter"/>
</dbReference>
<dbReference type="InterPro" id="IPR059000">
    <property type="entry name" value="ATPase_P-type_domA"/>
</dbReference>
<reference evidence="12" key="1">
    <citation type="submission" date="2020-07" db="EMBL/GenBank/DDBJ databases">
        <title>Huge and variable diversity of episymbiotic CPR bacteria and DPANN archaea in groundwater ecosystems.</title>
        <authorList>
            <person name="He C.Y."/>
            <person name="Keren R."/>
            <person name="Whittaker M."/>
            <person name="Farag I.F."/>
            <person name="Doudna J."/>
            <person name="Cate J.H.D."/>
            <person name="Banfield J.F."/>
        </authorList>
    </citation>
    <scope>NUCLEOTIDE SEQUENCE</scope>
    <source>
        <strain evidence="12">NC_groundwater_1664_Pr3_B-0.1um_52_9</strain>
    </source>
</reference>
<name>A0A9D6Z597_9BACT</name>
<dbReference type="SUPFAM" id="SSF56784">
    <property type="entry name" value="HAD-like"/>
    <property type="match status" value="1"/>
</dbReference>
<dbReference type="InterPro" id="IPR008250">
    <property type="entry name" value="ATPase_P-typ_transduc_dom_A_sf"/>
</dbReference>
<dbReference type="GO" id="GO:0016887">
    <property type="term" value="F:ATP hydrolysis activity"/>
    <property type="evidence" value="ECO:0007669"/>
    <property type="project" value="InterPro"/>
</dbReference>
<feature type="region of interest" description="Disordered" evidence="9">
    <location>
        <begin position="79"/>
        <end position="114"/>
    </location>
</feature>
<dbReference type="Gene3D" id="3.40.1110.10">
    <property type="entry name" value="Calcium-transporting ATPase, cytoplasmic domain N"/>
    <property type="match status" value="1"/>
</dbReference>
<proteinExistence type="inferred from homology"/>
<dbReference type="InterPro" id="IPR023214">
    <property type="entry name" value="HAD_sf"/>
</dbReference>
<dbReference type="GO" id="GO:0006883">
    <property type="term" value="P:intracellular sodium ion homeostasis"/>
    <property type="evidence" value="ECO:0007669"/>
    <property type="project" value="TreeGrafter"/>
</dbReference>
<dbReference type="SUPFAM" id="SSF81653">
    <property type="entry name" value="Calcium ATPase, transduction domain A"/>
    <property type="match status" value="1"/>
</dbReference>
<evidence type="ECO:0000256" key="7">
    <source>
        <dbReference type="ARBA" id="ARBA00022989"/>
    </source>
</evidence>
<dbReference type="GO" id="GO:0036376">
    <property type="term" value="P:sodium ion export across plasma membrane"/>
    <property type="evidence" value="ECO:0007669"/>
    <property type="project" value="TreeGrafter"/>
</dbReference>
<dbReference type="PANTHER" id="PTHR43294:SF20">
    <property type="entry name" value="P-TYPE ATPASE"/>
    <property type="match status" value="1"/>
</dbReference>
<dbReference type="InterPro" id="IPR004014">
    <property type="entry name" value="ATPase_P-typ_cation-transptr_N"/>
</dbReference>
<evidence type="ECO:0000256" key="9">
    <source>
        <dbReference type="SAM" id="MobiDB-lite"/>
    </source>
</evidence>
<keyword evidence="5" id="KW-0067">ATP-binding</keyword>
<dbReference type="GO" id="GO:0005886">
    <property type="term" value="C:plasma membrane"/>
    <property type="evidence" value="ECO:0007669"/>
    <property type="project" value="TreeGrafter"/>
</dbReference>
<dbReference type="Pfam" id="PF13246">
    <property type="entry name" value="Cation_ATPase"/>
    <property type="match status" value="1"/>
</dbReference>
<dbReference type="Gene3D" id="3.40.50.1000">
    <property type="entry name" value="HAD superfamily/HAD-like"/>
    <property type="match status" value="1"/>
</dbReference>
<dbReference type="SFLD" id="SFLDF00027">
    <property type="entry name" value="p-type_atpase"/>
    <property type="match status" value="1"/>
</dbReference>
<dbReference type="GO" id="GO:1990573">
    <property type="term" value="P:potassium ion import across plasma membrane"/>
    <property type="evidence" value="ECO:0007669"/>
    <property type="project" value="TreeGrafter"/>
</dbReference>
<evidence type="ECO:0000259" key="11">
    <source>
        <dbReference type="SMART" id="SM00831"/>
    </source>
</evidence>
<evidence type="ECO:0000256" key="8">
    <source>
        <dbReference type="ARBA" id="ARBA00023136"/>
    </source>
</evidence>
<dbReference type="PRINTS" id="PR00120">
    <property type="entry name" value="HATPASE"/>
</dbReference>
<dbReference type="InterPro" id="IPR050510">
    <property type="entry name" value="Cation_transp_ATPase_P-type"/>
</dbReference>
<sequence length="1009" mass="108829">MVREIHNGIKGRVRYKVNGLYRSPMLKTRLERLSFQIGEISSVHASILTGNVLVVFDPECNARLIASLIEKAAIDHSRSRRIETESASQETEDQSHRAGVPAQRARERKPTPLTPEVMAAAGQTSEPWHLMARDEVLSSFNSCAKSGLSAEAARTNCERYGLNVVPEPSYRSKLDIFLDQFNSLPVALLAAAAGVSVVTGGLADALVIMAVVGINAVIGYATETEAEKTINSLKQLIMPTAQIVREERIIEVSAEQVLLGDIITLKPGTYVTADARIVEANHLTVDESALTGESMPVTKVSEQLNRSDVLLADRVNMVYSGTLVTGGQGLAVVVASGIFSEIGKIQSLVAEAEAPETPIERQLDKIGNQLVLISGAICGLVFVIGLLRGNGFLQMLNTAISLAVAAVPEGLTAVATTTLALGVRNMRQQKVLIRNLDAVCTLGSIQTICFDKTGTITYNRMSVLRIYSGMERIEVREGLFFVGETRFNPFDSDEVLRLINVCVLCSETQIEIHQKEYVLNGSATENALVFMAINAGVDVQWLREQYPLLKTNYRADNRQYMSTVHVSPNPGRLIAVKGSPVEVLAKCEYQIKDGERILLTEEDRDRIEAENDSMAGDALRVLGMAYSVQSSDGPVNDDDCLVWLGLAGMADPIRERARESVMAFHQAGLETVMVTGDQSPTAYAVGRELGLNNGGKLEILDSTDLAGTDPAVLKALSKQVHVFARVSPSNKLQIVQALQSTGRVVAMTGDGINDGPALKAADIGIAMGRGGTDVAREVADVVLEEDDLETMIIAIRDGRTIYNNIRKTLHYLLATNFSEIQVMFAAGALGLGYPLNPMQLLWINLVSDIFPGLALAMEPAEPDIMSRPPRDPAEPIVKKDDFKRITFEAATMTVASLTAYGYGIMKYGMGPAAGSMAFHSLTTSQILHSLSCRSENRSSFDAEMPPNKYLNAAVLGSLALQLTTLFVPGLRSLLGLTPLAVSDALVIGAASLVPLLVNEATKPGVDGHK</sequence>
<evidence type="ECO:0000256" key="4">
    <source>
        <dbReference type="ARBA" id="ARBA00022741"/>
    </source>
</evidence>
<keyword evidence="6" id="KW-1278">Translocase</keyword>
<dbReference type="InterPro" id="IPR018303">
    <property type="entry name" value="ATPase_P-typ_P_site"/>
</dbReference>
<dbReference type="GO" id="GO:0030007">
    <property type="term" value="P:intracellular potassium ion homeostasis"/>
    <property type="evidence" value="ECO:0007669"/>
    <property type="project" value="TreeGrafter"/>
</dbReference>